<dbReference type="PANTHER" id="PTHR43415:SF3">
    <property type="entry name" value="GNAT-FAMILY ACETYLTRANSFERASE"/>
    <property type="match status" value="1"/>
</dbReference>
<dbReference type="CDD" id="cd04301">
    <property type="entry name" value="NAT_SF"/>
    <property type="match status" value="1"/>
</dbReference>
<dbReference type="Pfam" id="PF00583">
    <property type="entry name" value="Acetyltransf_1"/>
    <property type="match status" value="1"/>
</dbReference>
<protein>
    <submittedName>
        <fullName evidence="2">GNAT family N-acetyltransferase</fullName>
    </submittedName>
</protein>
<dbReference type="InterPro" id="IPR016181">
    <property type="entry name" value="Acyl_CoA_acyltransferase"/>
</dbReference>
<dbReference type="InterPro" id="IPR000182">
    <property type="entry name" value="GNAT_dom"/>
</dbReference>
<organism evidence="2 3">
    <name type="scientific">Aceticella autotrophica</name>
    <dbReference type="NCBI Taxonomy" id="2755338"/>
    <lineage>
        <taxon>Bacteria</taxon>
        <taxon>Bacillati</taxon>
        <taxon>Bacillota</taxon>
        <taxon>Clostridia</taxon>
        <taxon>Thermoanaerobacterales</taxon>
        <taxon>Thermoanaerobacteraceae</taxon>
        <taxon>Aceticella</taxon>
    </lineage>
</organism>
<dbReference type="PANTHER" id="PTHR43415">
    <property type="entry name" value="SPERMIDINE N(1)-ACETYLTRANSFERASE"/>
    <property type="match status" value="1"/>
</dbReference>
<evidence type="ECO:0000313" key="2">
    <source>
        <dbReference type="EMBL" id="QSZ27825.1"/>
    </source>
</evidence>
<gene>
    <name evidence="2" type="ORF">ACETAC_02745</name>
</gene>
<dbReference type="AlphaFoldDB" id="A0A975AWM9"/>
<sequence length="178" mass="20724">MFTFFKKVEKKSILEIREVNLKDAKGIVNLMDVVGKEKIYMVTDEYSLTEEEERQLIRRLDHDKDLILIADYGGQVVGCLTLFRYYGGRSSKVQHVAEIGISINPEFRNSGIGSKLFEYAIKWAKQKNYKKLCLSVFSTNEIAIHLYRKYGFKEEGRRRAQFKIGSDYVDEILMGLFI</sequence>
<feature type="domain" description="N-acetyltransferase" evidence="1">
    <location>
        <begin position="14"/>
        <end position="178"/>
    </location>
</feature>
<accession>A0A975AWM9</accession>
<name>A0A975AWM9_9THEO</name>
<dbReference type="Gene3D" id="3.40.630.30">
    <property type="match status" value="1"/>
</dbReference>
<dbReference type="Proteomes" id="UP000671913">
    <property type="component" value="Chromosome"/>
</dbReference>
<dbReference type="EMBL" id="CP060096">
    <property type="protein sequence ID" value="QSZ27825.1"/>
    <property type="molecule type" value="Genomic_DNA"/>
</dbReference>
<dbReference type="RefSeq" id="WP_284680543.1">
    <property type="nucleotide sequence ID" value="NZ_CP060096.1"/>
</dbReference>
<reference evidence="2" key="1">
    <citation type="submission" date="2020-08" db="EMBL/GenBank/DDBJ databases">
        <title>Genomic insights into the carbon and energy metabolism of the first obligate autotrophic acetogenic bacterium Aceticella autotrophica gen. nov., sp. nov.</title>
        <authorList>
            <person name="Toshchakov S.V."/>
            <person name="Elcheninov A.G."/>
            <person name="Kublanov I.V."/>
            <person name="Frolov E.N."/>
            <person name="Lebedinsky A.V."/>
        </authorList>
    </citation>
    <scope>NUCLEOTIDE SEQUENCE</scope>
    <source>
        <strain evidence="2">3443-3Ac</strain>
    </source>
</reference>
<dbReference type="GO" id="GO:0016747">
    <property type="term" value="F:acyltransferase activity, transferring groups other than amino-acyl groups"/>
    <property type="evidence" value="ECO:0007669"/>
    <property type="project" value="InterPro"/>
</dbReference>
<dbReference type="KEGG" id="aaut:ACETAC_02745"/>
<evidence type="ECO:0000259" key="1">
    <source>
        <dbReference type="PROSITE" id="PS51186"/>
    </source>
</evidence>
<dbReference type="SUPFAM" id="SSF55729">
    <property type="entry name" value="Acyl-CoA N-acyltransferases (Nat)"/>
    <property type="match status" value="1"/>
</dbReference>
<keyword evidence="3" id="KW-1185">Reference proteome</keyword>
<evidence type="ECO:0000313" key="3">
    <source>
        <dbReference type="Proteomes" id="UP000671913"/>
    </source>
</evidence>
<dbReference type="PROSITE" id="PS51186">
    <property type="entry name" value="GNAT"/>
    <property type="match status" value="1"/>
</dbReference>
<proteinExistence type="predicted"/>